<gene>
    <name evidence="6" type="ORF">ACFSJC_10780</name>
</gene>
<dbReference type="InterPro" id="IPR012337">
    <property type="entry name" value="RNaseH-like_sf"/>
</dbReference>
<keyword evidence="7" id="KW-1185">Reference proteome</keyword>
<evidence type="ECO:0000256" key="1">
    <source>
        <dbReference type="ARBA" id="ARBA00012417"/>
    </source>
</evidence>
<dbReference type="Proteomes" id="UP001597337">
    <property type="component" value="Unassembled WGS sequence"/>
</dbReference>
<evidence type="ECO:0000256" key="2">
    <source>
        <dbReference type="ARBA" id="ARBA00022722"/>
    </source>
</evidence>
<protein>
    <recommendedName>
        <fullName evidence="1">DNA-directed DNA polymerase</fullName>
        <ecNumber evidence="1">2.7.7.7</ecNumber>
    </recommendedName>
</protein>
<keyword evidence="2" id="KW-0540">Nuclease</keyword>
<dbReference type="Pfam" id="PF00929">
    <property type="entry name" value="RNase_T"/>
    <property type="match status" value="1"/>
</dbReference>
<dbReference type="PANTHER" id="PTHR30231">
    <property type="entry name" value="DNA POLYMERASE III SUBUNIT EPSILON"/>
    <property type="match status" value="1"/>
</dbReference>
<evidence type="ECO:0000313" key="6">
    <source>
        <dbReference type="EMBL" id="MFD2112324.1"/>
    </source>
</evidence>
<dbReference type="InterPro" id="IPR036397">
    <property type="entry name" value="RNaseH_sf"/>
</dbReference>
<comment type="catalytic activity">
    <reaction evidence="4">
        <text>DNA(n) + a 2'-deoxyribonucleoside 5'-triphosphate = DNA(n+1) + diphosphate</text>
        <dbReference type="Rhea" id="RHEA:22508"/>
        <dbReference type="Rhea" id="RHEA-COMP:17339"/>
        <dbReference type="Rhea" id="RHEA-COMP:17340"/>
        <dbReference type="ChEBI" id="CHEBI:33019"/>
        <dbReference type="ChEBI" id="CHEBI:61560"/>
        <dbReference type="ChEBI" id="CHEBI:173112"/>
        <dbReference type="EC" id="2.7.7.7"/>
    </reaction>
</comment>
<evidence type="ECO:0000256" key="4">
    <source>
        <dbReference type="ARBA" id="ARBA00049244"/>
    </source>
</evidence>
<evidence type="ECO:0000313" key="7">
    <source>
        <dbReference type="Proteomes" id="UP001597337"/>
    </source>
</evidence>
<dbReference type="Gene3D" id="3.30.420.10">
    <property type="entry name" value="Ribonuclease H-like superfamily/Ribonuclease H"/>
    <property type="match status" value="1"/>
</dbReference>
<dbReference type="EC" id="2.7.7.7" evidence="1"/>
<feature type="domain" description="Exonuclease" evidence="5">
    <location>
        <begin position="3"/>
        <end position="170"/>
    </location>
</feature>
<dbReference type="SUPFAM" id="SSF53098">
    <property type="entry name" value="Ribonuclease H-like"/>
    <property type="match status" value="1"/>
</dbReference>
<comment type="caution">
    <text evidence="6">The sequence shown here is derived from an EMBL/GenBank/DDBJ whole genome shotgun (WGS) entry which is preliminary data.</text>
</comment>
<name>A0ABW4YBK0_9GAMM</name>
<dbReference type="CDD" id="cd06127">
    <property type="entry name" value="DEDDh"/>
    <property type="match status" value="1"/>
</dbReference>
<dbReference type="NCBIfam" id="TIGR00573">
    <property type="entry name" value="dnaq"/>
    <property type="match status" value="1"/>
</dbReference>
<dbReference type="PANTHER" id="PTHR30231:SF37">
    <property type="entry name" value="EXODEOXYRIBONUCLEASE 10"/>
    <property type="match status" value="1"/>
</dbReference>
<dbReference type="InterPro" id="IPR013520">
    <property type="entry name" value="Ribonucl_H"/>
</dbReference>
<dbReference type="InterPro" id="IPR006054">
    <property type="entry name" value="DnaQ"/>
</dbReference>
<dbReference type="EMBL" id="JBHUHX010000024">
    <property type="protein sequence ID" value="MFD2112324.1"/>
    <property type="molecule type" value="Genomic_DNA"/>
</dbReference>
<accession>A0ABW4YBK0</accession>
<sequence>MDTVAVIDFETTGLSPARGDRPTEIAAVLVAEGRIVDRYQSLMNAGLPVPPFIERLTGISTAMLRRAPPVEQVMAEVADFVGTVPLIAHNAAFDSAFWDAELSRLGRQRSQSFVCTLLVARRVLPRAPSYKLGALLASFGLPTAEPAHRALADAEMACHLTLRLEQELIERLQCVSVTHDLLRRIQRMPKSQLQTRLAGGGKGLPIRAGL</sequence>
<keyword evidence="3" id="KW-0378">Hydrolase</keyword>
<keyword evidence="3" id="KW-0269">Exonuclease</keyword>
<evidence type="ECO:0000259" key="5">
    <source>
        <dbReference type="SMART" id="SM00479"/>
    </source>
</evidence>
<dbReference type="RefSeq" id="WP_386026507.1">
    <property type="nucleotide sequence ID" value="NZ_JBHUHX010000024.1"/>
</dbReference>
<proteinExistence type="predicted"/>
<evidence type="ECO:0000256" key="3">
    <source>
        <dbReference type="ARBA" id="ARBA00022839"/>
    </source>
</evidence>
<dbReference type="SMART" id="SM00479">
    <property type="entry name" value="EXOIII"/>
    <property type="match status" value="1"/>
</dbReference>
<organism evidence="6 7">
    <name type="scientific">Thiorhodococcus fuscus</name>
    <dbReference type="NCBI Taxonomy" id="527200"/>
    <lineage>
        <taxon>Bacteria</taxon>
        <taxon>Pseudomonadati</taxon>
        <taxon>Pseudomonadota</taxon>
        <taxon>Gammaproteobacteria</taxon>
        <taxon>Chromatiales</taxon>
        <taxon>Chromatiaceae</taxon>
        <taxon>Thiorhodococcus</taxon>
    </lineage>
</organism>
<reference evidence="7" key="1">
    <citation type="journal article" date="2019" name="Int. J. Syst. Evol. Microbiol.">
        <title>The Global Catalogue of Microorganisms (GCM) 10K type strain sequencing project: providing services to taxonomists for standard genome sequencing and annotation.</title>
        <authorList>
            <consortium name="The Broad Institute Genomics Platform"/>
            <consortium name="The Broad Institute Genome Sequencing Center for Infectious Disease"/>
            <person name="Wu L."/>
            <person name="Ma J."/>
        </authorList>
    </citation>
    <scope>NUCLEOTIDE SEQUENCE [LARGE SCALE GENOMIC DNA]</scope>
    <source>
        <strain evidence="7">KACC 12597</strain>
    </source>
</reference>